<comment type="caution">
    <text evidence="2">The sequence shown here is derived from an EMBL/GenBank/DDBJ whole genome shotgun (WGS) entry which is preliminary data.</text>
</comment>
<organism evidence="2 3">
    <name type="scientific">Eikenella corrodens ATCC 23834</name>
    <dbReference type="NCBI Taxonomy" id="546274"/>
    <lineage>
        <taxon>Bacteria</taxon>
        <taxon>Pseudomonadati</taxon>
        <taxon>Pseudomonadota</taxon>
        <taxon>Betaproteobacteria</taxon>
        <taxon>Neisseriales</taxon>
        <taxon>Neisseriaceae</taxon>
        <taxon>Eikenella</taxon>
    </lineage>
</organism>
<dbReference type="HOGENOM" id="CLU_2842853_0_0_4"/>
<dbReference type="Proteomes" id="UP000005837">
    <property type="component" value="Unassembled WGS sequence"/>
</dbReference>
<name>C0DV34_EIKCO</name>
<protein>
    <submittedName>
        <fullName evidence="2">Uncharacterized protein</fullName>
    </submittedName>
</protein>
<sequence>MQAGWLIDQVDTAIQVDAILGIKILVLQKLAFLWKSYFQVASYAAGYLKIILAIGHGLSLRFAKK</sequence>
<proteinExistence type="predicted"/>
<feature type="transmembrane region" description="Helical" evidence="1">
    <location>
        <begin position="40"/>
        <end position="60"/>
    </location>
</feature>
<dbReference type="AlphaFoldDB" id="C0DV34"/>
<reference evidence="2 3" key="1">
    <citation type="submission" date="2009-01" db="EMBL/GenBank/DDBJ databases">
        <authorList>
            <person name="Fulton L."/>
            <person name="Clifton S."/>
            <person name="Chinwalla A.T."/>
            <person name="Mitreva M."/>
            <person name="Sodergren E."/>
            <person name="Weinstock G."/>
            <person name="Clifton S."/>
            <person name="Dooling D.J."/>
            <person name="Fulton B."/>
            <person name="Minx P."/>
            <person name="Pepin K.H."/>
            <person name="Johnson M."/>
            <person name="Bhonagiri V."/>
            <person name="Nash W.E."/>
            <person name="Mardis E.R."/>
            <person name="Wilson R.K."/>
        </authorList>
    </citation>
    <scope>NUCLEOTIDE SEQUENCE [LARGE SCALE GENOMIC DNA]</scope>
    <source>
        <strain evidence="2 3">ATCC 23834</strain>
    </source>
</reference>
<gene>
    <name evidence="2" type="ORF">EIKCOROL_01223</name>
</gene>
<evidence type="ECO:0000313" key="3">
    <source>
        <dbReference type="Proteomes" id="UP000005837"/>
    </source>
</evidence>
<accession>C0DV34</accession>
<dbReference type="EMBL" id="ACEA01000020">
    <property type="protein sequence ID" value="EEG24054.1"/>
    <property type="molecule type" value="Genomic_DNA"/>
</dbReference>
<evidence type="ECO:0000256" key="1">
    <source>
        <dbReference type="SAM" id="Phobius"/>
    </source>
</evidence>
<evidence type="ECO:0000313" key="2">
    <source>
        <dbReference type="EMBL" id="EEG24054.1"/>
    </source>
</evidence>
<keyword evidence="1" id="KW-1133">Transmembrane helix</keyword>
<keyword evidence="1" id="KW-0812">Transmembrane</keyword>
<keyword evidence="1" id="KW-0472">Membrane</keyword>